<dbReference type="Pfam" id="PF11756">
    <property type="entry name" value="YgbA_NO"/>
    <property type="match status" value="1"/>
</dbReference>
<evidence type="ECO:0008006" key="2">
    <source>
        <dbReference type="Google" id="ProtNLM"/>
    </source>
</evidence>
<accession>A0A645HRU3</accession>
<comment type="caution">
    <text evidence="1">The sequence shown here is derived from an EMBL/GenBank/DDBJ whole genome shotgun (WGS) entry which is preliminary data.</text>
</comment>
<organism evidence="1">
    <name type="scientific">bioreactor metagenome</name>
    <dbReference type="NCBI Taxonomy" id="1076179"/>
    <lineage>
        <taxon>unclassified sequences</taxon>
        <taxon>metagenomes</taxon>
        <taxon>ecological metagenomes</taxon>
    </lineage>
</organism>
<sequence length="104" mass="12462">MEISEKIEKEKKMVQCMVEIYCHAKHGKKKMLCEDCNNLLEYAFKRIDNCQFMETKTFCNNCKVHCYNLAMREKIRSVMRFSGPRLMFVHPFAAIRHLIQSKKH</sequence>
<dbReference type="AlphaFoldDB" id="A0A645HRU3"/>
<dbReference type="InterPro" id="IPR020483">
    <property type="entry name" value="Uncharacterised_YgbA"/>
</dbReference>
<protein>
    <recommendedName>
        <fullName evidence="2">Nitrous oxide-stimulated promoter</fullName>
    </recommendedName>
</protein>
<dbReference type="NCBIfam" id="NF007714">
    <property type="entry name" value="PRK10410.1-2"/>
    <property type="match status" value="1"/>
</dbReference>
<gene>
    <name evidence="1" type="ORF">SDC9_186379</name>
</gene>
<name>A0A645HRU3_9ZZZZ</name>
<proteinExistence type="predicted"/>
<reference evidence="1" key="1">
    <citation type="submission" date="2019-08" db="EMBL/GenBank/DDBJ databases">
        <authorList>
            <person name="Kucharzyk K."/>
            <person name="Murdoch R.W."/>
            <person name="Higgins S."/>
            <person name="Loffler F."/>
        </authorList>
    </citation>
    <scope>NUCLEOTIDE SEQUENCE</scope>
</reference>
<evidence type="ECO:0000313" key="1">
    <source>
        <dbReference type="EMBL" id="MPN38854.1"/>
    </source>
</evidence>
<dbReference type="EMBL" id="VSSQ01094336">
    <property type="protein sequence ID" value="MPN38854.1"/>
    <property type="molecule type" value="Genomic_DNA"/>
</dbReference>